<dbReference type="AlphaFoldDB" id="A9GRP4"/>
<dbReference type="HOGENOM" id="CLU_020336_7_3_7"/>
<dbReference type="BioCyc" id="SCEL448385:SCE_RS17880-MONOMER"/>
<proteinExistence type="predicted"/>
<dbReference type="InterPro" id="IPR000073">
    <property type="entry name" value="AB_hydrolase_1"/>
</dbReference>
<gene>
    <name evidence="3" type="ordered locus">sce3492</name>
</gene>
<dbReference type="eggNOG" id="COG2267">
    <property type="taxonomic scope" value="Bacteria"/>
</dbReference>
<dbReference type="PANTHER" id="PTHR43329">
    <property type="entry name" value="EPOXIDE HYDROLASE"/>
    <property type="match status" value="1"/>
</dbReference>
<keyword evidence="1 3" id="KW-0378">Hydrolase</keyword>
<dbReference type="PRINTS" id="PR00412">
    <property type="entry name" value="EPOXHYDRLASE"/>
</dbReference>
<evidence type="ECO:0000256" key="1">
    <source>
        <dbReference type="ARBA" id="ARBA00022801"/>
    </source>
</evidence>
<dbReference type="Proteomes" id="UP000002139">
    <property type="component" value="Chromosome"/>
</dbReference>
<evidence type="ECO:0000313" key="4">
    <source>
        <dbReference type="Proteomes" id="UP000002139"/>
    </source>
</evidence>
<dbReference type="RefSeq" id="WP_012236122.1">
    <property type="nucleotide sequence ID" value="NC_010162.1"/>
</dbReference>
<organism evidence="3 4">
    <name type="scientific">Sorangium cellulosum (strain So ce56)</name>
    <name type="common">Polyangium cellulosum (strain So ce56)</name>
    <dbReference type="NCBI Taxonomy" id="448385"/>
    <lineage>
        <taxon>Bacteria</taxon>
        <taxon>Pseudomonadati</taxon>
        <taxon>Myxococcota</taxon>
        <taxon>Polyangia</taxon>
        <taxon>Polyangiales</taxon>
        <taxon>Polyangiaceae</taxon>
        <taxon>Sorangium</taxon>
    </lineage>
</organism>
<reference evidence="3 4" key="1">
    <citation type="journal article" date="2007" name="Nat. Biotechnol.">
        <title>Complete genome sequence of the myxobacterium Sorangium cellulosum.</title>
        <authorList>
            <person name="Schneiker S."/>
            <person name="Perlova O."/>
            <person name="Kaiser O."/>
            <person name="Gerth K."/>
            <person name="Alici A."/>
            <person name="Altmeyer M.O."/>
            <person name="Bartels D."/>
            <person name="Bekel T."/>
            <person name="Beyer S."/>
            <person name="Bode E."/>
            <person name="Bode H.B."/>
            <person name="Bolten C.J."/>
            <person name="Choudhuri J.V."/>
            <person name="Doss S."/>
            <person name="Elnakady Y.A."/>
            <person name="Frank B."/>
            <person name="Gaigalat L."/>
            <person name="Goesmann A."/>
            <person name="Groeger C."/>
            <person name="Gross F."/>
            <person name="Jelsbak L."/>
            <person name="Jelsbak L."/>
            <person name="Kalinowski J."/>
            <person name="Kegler C."/>
            <person name="Knauber T."/>
            <person name="Konietzny S."/>
            <person name="Kopp M."/>
            <person name="Krause L."/>
            <person name="Krug D."/>
            <person name="Linke B."/>
            <person name="Mahmud T."/>
            <person name="Martinez-Arias R."/>
            <person name="McHardy A.C."/>
            <person name="Merai M."/>
            <person name="Meyer F."/>
            <person name="Mormann S."/>
            <person name="Munoz-Dorado J."/>
            <person name="Perez J."/>
            <person name="Pradella S."/>
            <person name="Rachid S."/>
            <person name="Raddatz G."/>
            <person name="Rosenau F."/>
            <person name="Rueckert C."/>
            <person name="Sasse F."/>
            <person name="Scharfe M."/>
            <person name="Schuster S.C."/>
            <person name="Suen G."/>
            <person name="Treuner-Lange A."/>
            <person name="Velicer G.J."/>
            <person name="Vorholter F.-J."/>
            <person name="Weissman K.J."/>
            <person name="Welch R.D."/>
            <person name="Wenzel S.C."/>
            <person name="Whitworth D.E."/>
            <person name="Wilhelm S."/>
            <person name="Wittmann C."/>
            <person name="Bloecker H."/>
            <person name="Puehler A."/>
            <person name="Mueller R."/>
        </authorList>
    </citation>
    <scope>NUCLEOTIDE SEQUENCE [LARGE SCALE GENOMIC DNA]</scope>
    <source>
        <strain evidence="4">So ce56</strain>
    </source>
</reference>
<protein>
    <submittedName>
        <fullName evidence="3">Epoxide hydrolase</fullName>
        <ecNumber evidence="3">3.3.2.9</ecNumber>
    </submittedName>
</protein>
<dbReference type="EMBL" id="AM746676">
    <property type="protein sequence ID" value="CAN93652.1"/>
    <property type="molecule type" value="Genomic_DNA"/>
</dbReference>
<dbReference type="SUPFAM" id="SSF53474">
    <property type="entry name" value="alpha/beta-Hydrolases"/>
    <property type="match status" value="1"/>
</dbReference>
<name>A9GRP4_SORC5</name>
<dbReference type="GO" id="GO:0033961">
    <property type="term" value="F:cis-stilbene-oxide hydrolase activity"/>
    <property type="evidence" value="ECO:0007669"/>
    <property type="project" value="UniProtKB-EC"/>
</dbReference>
<evidence type="ECO:0000259" key="2">
    <source>
        <dbReference type="Pfam" id="PF00561"/>
    </source>
</evidence>
<dbReference type="OrthoDB" id="9804723at2"/>
<dbReference type="InterPro" id="IPR000639">
    <property type="entry name" value="Epox_hydrolase-like"/>
</dbReference>
<dbReference type="InterPro" id="IPR029058">
    <property type="entry name" value="AB_hydrolase_fold"/>
</dbReference>
<dbReference type="STRING" id="448385.sce3492"/>
<dbReference type="Pfam" id="PF00561">
    <property type="entry name" value="Abhydrolase_1"/>
    <property type="match status" value="1"/>
</dbReference>
<dbReference type="PRINTS" id="PR00111">
    <property type="entry name" value="ABHYDROLASE"/>
</dbReference>
<accession>A9GRP4</accession>
<feature type="domain" description="AB hydrolase-1" evidence="2">
    <location>
        <begin position="25"/>
        <end position="269"/>
    </location>
</feature>
<dbReference type="ESTHER" id="sorc5-a9grp4">
    <property type="family name" value="Epoxide_hydrolase"/>
</dbReference>
<sequence length="283" mass="32203">MTEESYFNVNGVRLHVVSAGPATGKPVVLLHGFPDHWYGWRHQIGPLAERGYRVIVPDQRGYNLSEKPSGTDSYKIARLAGDVIGILDALALDRVSLVGHDWGGAVAWWVAANHVERVERLAILNCPHFSTFQRALLSFEQFKRSWYIYLFQIPHLAEALCRLEGYSGLVKLGLAARPGTFSERELASYFEAWGRPDAMRGMLSWYRALGREVFSRFPRTQIDCPVLLLWGARDPFLSASMVEPSMTFCKDGRSVLFKDETHWLHWEAPERVNGLLLEWIEQG</sequence>
<dbReference type="Gene3D" id="3.40.50.1820">
    <property type="entry name" value="alpha/beta hydrolase"/>
    <property type="match status" value="1"/>
</dbReference>
<keyword evidence="4" id="KW-1185">Reference proteome</keyword>
<evidence type="ECO:0000313" key="3">
    <source>
        <dbReference type="EMBL" id="CAN93652.1"/>
    </source>
</evidence>
<dbReference type="KEGG" id="scl:sce3492"/>
<dbReference type="EC" id="3.3.2.9" evidence="3"/>